<dbReference type="AlphaFoldDB" id="A0AAU0UN55"/>
<dbReference type="Gene3D" id="3.20.20.140">
    <property type="entry name" value="Metal-dependent hydrolases"/>
    <property type="match status" value="1"/>
</dbReference>
<feature type="domain" description="Polymerase/histidinol phosphatase N-terminal" evidence="1">
    <location>
        <begin position="8"/>
        <end position="72"/>
    </location>
</feature>
<dbReference type="InterPro" id="IPR004013">
    <property type="entry name" value="PHP_dom"/>
</dbReference>
<dbReference type="InterPro" id="IPR052018">
    <property type="entry name" value="PHP_domain"/>
</dbReference>
<protein>
    <submittedName>
        <fullName evidence="2">PHP domain-containing protein</fullName>
    </submittedName>
</protein>
<dbReference type="Proteomes" id="UP001329915">
    <property type="component" value="Chromosome"/>
</dbReference>
<reference evidence="2 3" key="1">
    <citation type="submission" date="2023-04" db="EMBL/GenBank/DDBJ databases">
        <authorList>
            <person name="Hsu D."/>
        </authorList>
    </citation>
    <scope>NUCLEOTIDE SEQUENCE [LARGE SCALE GENOMIC DNA]</scope>
    <source>
        <strain evidence="2 3">MK1</strain>
    </source>
</reference>
<dbReference type="InterPro" id="IPR003141">
    <property type="entry name" value="Pol/His_phosphatase_N"/>
</dbReference>
<evidence type="ECO:0000259" key="1">
    <source>
        <dbReference type="SMART" id="SM00481"/>
    </source>
</evidence>
<dbReference type="Pfam" id="PF02811">
    <property type="entry name" value="PHP"/>
    <property type="match status" value="1"/>
</dbReference>
<dbReference type="PANTHER" id="PTHR42924:SF3">
    <property type="entry name" value="POLYMERASE_HISTIDINOL PHOSPHATASE N-TERMINAL DOMAIN-CONTAINING PROTEIN"/>
    <property type="match status" value="1"/>
</dbReference>
<proteinExistence type="predicted"/>
<dbReference type="GO" id="GO:0035312">
    <property type="term" value="F:5'-3' DNA exonuclease activity"/>
    <property type="evidence" value="ECO:0007669"/>
    <property type="project" value="TreeGrafter"/>
</dbReference>
<sequence length="349" mass="38777">MSVYEYTGNLHVHSTYSDGSGDIPEIAAAAGKAGIDFVGINDHHTLAGMKDGLEGWRDGVLILVGMENNHNNHHYLSYGASTEVPDNTDNPQKVIDAVNAQHGIGFIAHPFEKGSRMVFGGHAYTWDDWSVKGYTGISIWNYSSQWRDGATGLVQALYNLYLKPHRPITGPCSEALAKLDEVAQQRRITAIGGSDAHAVKIKYGPLSPCIFPYQFLFRTVNTHVLLDSPLTGDVEIDKVKIYRALAEGKCFVAFDFYKPTKGFRYWAVNGERLLSMGQAVDFSGGWEMKAELPDKGDISIIRNGHVVIQETGRSVKMLVEKPGAYRLAVRQRRGLGSLPWIYSNYLYFR</sequence>
<dbReference type="PANTHER" id="PTHR42924">
    <property type="entry name" value="EXONUCLEASE"/>
    <property type="match status" value="1"/>
</dbReference>
<evidence type="ECO:0000313" key="3">
    <source>
        <dbReference type="Proteomes" id="UP001329915"/>
    </source>
</evidence>
<dbReference type="KEGG" id="dbc:MFMK1_001808"/>
<keyword evidence="3" id="KW-1185">Reference proteome</keyword>
<dbReference type="SUPFAM" id="SSF89550">
    <property type="entry name" value="PHP domain-like"/>
    <property type="match status" value="1"/>
</dbReference>
<dbReference type="RefSeq" id="WP_366924807.1">
    <property type="nucleotide sequence ID" value="NZ_CP121694.1"/>
</dbReference>
<accession>A0AAU0UN55</accession>
<organism evidence="2 3">
    <name type="scientific">Metallumcola ferriviriculae</name>
    <dbReference type="NCBI Taxonomy" id="3039180"/>
    <lineage>
        <taxon>Bacteria</taxon>
        <taxon>Bacillati</taxon>
        <taxon>Bacillota</taxon>
        <taxon>Clostridia</taxon>
        <taxon>Neomoorellales</taxon>
        <taxon>Desulfitibacteraceae</taxon>
        <taxon>Metallumcola</taxon>
    </lineage>
</organism>
<dbReference type="SMART" id="SM00481">
    <property type="entry name" value="POLIIIAc"/>
    <property type="match status" value="1"/>
</dbReference>
<name>A0AAU0UN55_9FIRM</name>
<dbReference type="GO" id="GO:0004534">
    <property type="term" value="F:5'-3' RNA exonuclease activity"/>
    <property type="evidence" value="ECO:0007669"/>
    <property type="project" value="TreeGrafter"/>
</dbReference>
<gene>
    <name evidence="2" type="ORF">MFMK1_001808</name>
</gene>
<dbReference type="InterPro" id="IPR016195">
    <property type="entry name" value="Pol/histidinol_Pase-like"/>
</dbReference>
<dbReference type="EMBL" id="CP121694">
    <property type="protein sequence ID" value="WRO21987.1"/>
    <property type="molecule type" value="Genomic_DNA"/>
</dbReference>
<evidence type="ECO:0000313" key="2">
    <source>
        <dbReference type="EMBL" id="WRO21987.1"/>
    </source>
</evidence>